<sequence>MSTERRLEYDKGPSLEDEPGDDDPNDGDDPERTAERSGRPTVEAPAWAVGVASGVIAFAAVFLMSHQLAGSMFGTGLFTQVENEPSRWMMSSFTMLGSHGAVIVEGEEAAHGLYAPMGMFASHVSALVPPLVLGVVGYLLARYVRLETLSDAGILVGTLTATYVVPLVALGTATQWVPEESDPAAGEVGAEQEVLSIAVDVSMVVSTTLSVALFVSLGAAVAVLPRLLERAPIETTIEDGSA</sequence>
<keyword evidence="2" id="KW-0812">Transmembrane</keyword>
<keyword evidence="5" id="KW-1185">Reference proteome</keyword>
<dbReference type="RefSeq" id="WP_005555002.1">
    <property type="nucleotide sequence ID" value="NZ_AOIB01000016.1"/>
</dbReference>
<feature type="compositionally biased region" description="Basic and acidic residues" evidence="1">
    <location>
        <begin position="1"/>
        <end position="14"/>
    </location>
</feature>
<reference evidence="4 5" key="1">
    <citation type="journal article" date="2014" name="PLoS Genet.">
        <title>Phylogenetically driven sequencing of extremely halophilic archaea reveals strategies for static and dynamic osmo-response.</title>
        <authorList>
            <person name="Becker E.A."/>
            <person name="Seitzer P.M."/>
            <person name="Tritt A."/>
            <person name="Larsen D."/>
            <person name="Krusor M."/>
            <person name="Yao A.I."/>
            <person name="Wu D."/>
            <person name="Madern D."/>
            <person name="Eisen J.A."/>
            <person name="Darling A.E."/>
            <person name="Facciotti M.T."/>
        </authorList>
    </citation>
    <scope>NUCLEOTIDE SEQUENCE [LARGE SCALE GENOMIC DNA]</scope>
    <source>
        <strain evidence="4 5">DSM 10524</strain>
    </source>
</reference>
<feature type="transmembrane region" description="Helical" evidence="2">
    <location>
        <begin position="153"/>
        <end position="177"/>
    </location>
</feature>
<accession>L9XCP9</accession>
<feature type="transmembrane region" description="Helical" evidence="2">
    <location>
        <begin position="120"/>
        <end position="141"/>
    </location>
</feature>
<dbReference type="Proteomes" id="UP000011688">
    <property type="component" value="Unassembled WGS sequence"/>
</dbReference>
<evidence type="ECO:0000313" key="4">
    <source>
        <dbReference type="EMBL" id="ELY59221.1"/>
    </source>
</evidence>
<feature type="compositionally biased region" description="Acidic residues" evidence="1">
    <location>
        <begin position="15"/>
        <end position="29"/>
    </location>
</feature>
<feature type="transmembrane region" description="Helical" evidence="2">
    <location>
        <begin position="46"/>
        <end position="65"/>
    </location>
</feature>
<comment type="caution">
    <text evidence="4">The sequence shown here is derived from an EMBL/GenBank/DDBJ whole genome shotgun (WGS) entry which is preliminary data.</text>
</comment>
<feature type="domain" description="DUF7978" evidence="3">
    <location>
        <begin position="39"/>
        <end position="173"/>
    </location>
</feature>
<proteinExistence type="predicted"/>
<keyword evidence="2" id="KW-1133">Transmembrane helix</keyword>
<feature type="region of interest" description="Disordered" evidence="1">
    <location>
        <begin position="1"/>
        <end position="41"/>
    </location>
</feature>
<gene>
    <name evidence="4" type="ORF">C491_07766</name>
</gene>
<organism evidence="4 5">
    <name type="scientific">Natronococcus amylolyticus DSM 10524</name>
    <dbReference type="NCBI Taxonomy" id="1227497"/>
    <lineage>
        <taxon>Archaea</taxon>
        <taxon>Methanobacteriati</taxon>
        <taxon>Methanobacteriota</taxon>
        <taxon>Stenosarchaea group</taxon>
        <taxon>Halobacteria</taxon>
        <taxon>Halobacteriales</taxon>
        <taxon>Natrialbaceae</taxon>
        <taxon>Natronococcus</taxon>
    </lineage>
</organism>
<dbReference type="eggNOG" id="arCOG06413">
    <property type="taxonomic scope" value="Archaea"/>
</dbReference>
<evidence type="ECO:0000256" key="2">
    <source>
        <dbReference type="SAM" id="Phobius"/>
    </source>
</evidence>
<protein>
    <recommendedName>
        <fullName evidence="3">DUF7978 domain-containing protein</fullName>
    </recommendedName>
</protein>
<dbReference type="InterPro" id="IPR058284">
    <property type="entry name" value="DUF7978"/>
</dbReference>
<keyword evidence="2" id="KW-0472">Membrane</keyword>
<name>L9XCP9_9EURY</name>
<evidence type="ECO:0000313" key="5">
    <source>
        <dbReference type="Proteomes" id="UP000011688"/>
    </source>
</evidence>
<dbReference type="EMBL" id="AOIB01000016">
    <property type="protein sequence ID" value="ELY59221.1"/>
    <property type="molecule type" value="Genomic_DNA"/>
</dbReference>
<evidence type="ECO:0000259" key="3">
    <source>
        <dbReference type="Pfam" id="PF25933"/>
    </source>
</evidence>
<dbReference type="Pfam" id="PF25933">
    <property type="entry name" value="DUF7978"/>
    <property type="match status" value="1"/>
</dbReference>
<dbReference type="OrthoDB" id="177917at2157"/>
<feature type="transmembrane region" description="Helical" evidence="2">
    <location>
        <begin position="197"/>
        <end position="224"/>
    </location>
</feature>
<dbReference type="AlphaFoldDB" id="L9XCP9"/>
<evidence type="ECO:0000256" key="1">
    <source>
        <dbReference type="SAM" id="MobiDB-lite"/>
    </source>
</evidence>